<reference evidence="2" key="1">
    <citation type="submission" date="2021-04" db="EMBL/GenBank/DDBJ databases">
        <title>Sequencing of actinobacteria type strains.</title>
        <authorList>
            <person name="Nguyen G.-S."/>
            <person name="Wentzel A."/>
        </authorList>
    </citation>
    <scope>NUCLEOTIDE SEQUENCE</scope>
    <source>
        <strain evidence="2">DSM 42095</strain>
    </source>
</reference>
<accession>A0A8T4J1B0</accession>
<evidence type="ECO:0000313" key="2">
    <source>
        <dbReference type="EMBL" id="MBR7675927.1"/>
    </source>
</evidence>
<protein>
    <submittedName>
        <fullName evidence="2">Uncharacterized protein</fullName>
    </submittedName>
</protein>
<dbReference type="EMBL" id="JAGSMN010000553">
    <property type="protein sequence ID" value="MBR7675927.1"/>
    <property type="molecule type" value="Genomic_DNA"/>
</dbReference>
<evidence type="ECO:0000256" key="1">
    <source>
        <dbReference type="SAM" id="MobiDB-lite"/>
    </source>
</evidence>
<keyword evidence="3" id="KW-1185">Reference proteome</keyword>
<sequence>MDALPGRGLITAGESTARASPTGAGDYEWLPSSKPTTRPMLPAIAMISSGPAHAATRSSTGVTNPGAWSAFINDVEAGHEEP</sequence>
<name>A0A8T4J1B0_9ACTN</name>
<comment type="caution">
    <text evidence="2">The sequence shown here is derived from an EMBL/GenBank/DDBJ whole genome shotgun (WGS) entry which is preliminary data.</text>
</comment>
<evidence type="ECO:0000313" key="3">
    <source>
        <dbReference type="Proteomes" id="UP000675554"/>
    </source>
</evidence>
<dbReference type="AlphaFoldDB" id="A0A8T4J1B0"/>
<proteinExistence type="predicted"/>
<gene>
    <name evidence="2" type="ORF">KDA82_23510</name>
</gene>
<organism evidence="2 3">
    <name type="scientific">Streptomyces daliensis</name>
    <dbReference type="NCBI Taxonomy" id="299421"/>
    <lineage>
        <taxon>Bacteria</taxon>
        <taxon>Bacillati</taxon>
        <taxon>Actinomycetota</taxon>
        <taxon>Actinomycetes</taxon>
        <taxon>Kitasatosporales</taxon>
        <taxon>Streptomycetaceae</taxon>
        <taxon>Streptomyces</taxon>
    </lineage>
</organism>
<dbReference type="Proteomes" id="UP000675554">
    <property type="component" value="Unassembled WGS sequence"/>
</dbReference>
<feature type="region of interest" description="Disordered" evidence="1">
    <location>
        <begin position="1"/>
        <end position="35"/>
    </location>
</feature>